<dbReference type="InterPro" id="IPR001962">
    <property type="entry name" value="Asn_synthase"/>
</dbReference>
<evidence type="ECO:0000313" key="2">
    <source>
        <dbReference type="EMBL" id="PIL42189.1"/>
    </source>
</evidence>
<feature type="domain" description="Asparagine synthetase" evidence="1">
    <location>
        <begin position="196"/>
        <end position="373"/>
    </location>
</feature>
<dbReference type="AlphaFoldDB" id="A0A2G8T873"/>
<keyword evidence="3" id="KW-1185">Reference proteome</keyword>
<reference evidence="2 3" key="1">
    <citation type="submission" date="2017-10" db="EMBL/GenBank/DDBJ databases">
        <title>Massilia psychrophilum sp. nov., a novel purple-pigmented bacterium isolated from Tianshan glacier, Xinjiang Municipality, China.</title>
        <authorList>
            <person name="Wang H."/>
        </authorList>
    </citation>
    <scope>NUCLEOTIDE SEQUENCE [LARGE SCALE GENOMIC DNA]</scope>
    <source>
        <strain evidence="2 3">JCM 30074</strain>
    </source>
</reference>
<sequence>MLHSLRTPSDLTTPRWRLLLWHERGGRFDASALASLLSADEHNADGDPCAAVARMAQRLEMAWALALVDRRSGEVALAVGPLHTFSLYHASIEGRLEVRDALPALHRGVGESDGLRGALNADGLADFIARSIVTGPFEWSPHPVTMFKAWQTVPAGECVLLDRAGALQRRIRIDAVIDAAIDGYQDRPACALQAAAAVRDAVDERLRALAANAPLASDFSGGVDSAIIRARCLAVAPTRYAGSVTCQFPYPEFAREGQMRAAVLLAQPGRVQLVDHRRYLPFAGLDEIISHDAPTLASTAWGAITATVQAAQAMQAGILLNGHGGDTLFRLQPGSAVEYALPNNLKDCLRPALRADVAERTAAIAQQLNRRHGSWNPAMIAPSQPQKLVLAGHPQMRYESGFMDREVLRSCATLWRAQPTLAAVAQKPVAHAAFGDDLPAALWHRPSKVDHLGIVYRGAMAARATILAVFERNADALAQLGCHPRYLVKLADNASRGLDAGNFMFSVLLSIALWLDQVHAPGRPPPSTQAYSLEGDMINMNESEVCTN</sequence>
<accession>A0A2G8T873</accession>
<evidence type="ECO:0000313" key="3">
    <source>
        <dbReference type="Proteomes" id="UP000230390"/>
    </source>
</evidence>
<dbReference type="Proteomes" id="UP000230390">
    <property type="component" value="Unassembled WGS sequence"/>
</dbReference>
<dbReference type="GO" id="GO:0006529">
    <property type="term" value="P:asparagine biosynthetic process"/>
    <property type="evidence" value="ECO:0007669"/>
    <property type="project" value="InterPro"/>
</dbReference>
<protein>
    <recommendedName>
        <fullName evidence="1">Asparagine synthetase domain-containing protein</fullName>
    </recommendedName>
</protein>
<dbReference type="Gene3D" id="3.40.50.620">
    <property type="entry name" value="HUPs"/>
    <property type="match status" value="1"/>
</dbReference>
<dbReference type="EMBL" id="PDOC01000033">
    <property type="protein sequence ID" value="PIL42189.1"/>
    <property type="molecule type" value="Genomic_DNA"/>
</dbReference>
<dbReference type="Pfam" id="PF00733">
    <property type="entry name" value="Asn_synthase"/>
    <property type="match status" value="1"/>
</dbReference>
<gene>
    <name evidence="2" type="ORF">CR105_25640</name>
</gene>
<dbReference type="SUPFAM" id="SSF52402">
    <property type="entry name" value="Adenine nucleotide alpha hydrolases-like"/>
    <property type="match status" value="1"/>
</dbReference>
<organism evidence="2 3">
    <name type="scientific">Massilia eurypsychrophila</name>
    <dbReference type="NCBI Taxonomy" id="1485217"/>
    <lineage>
        <taxon>Bacteria</taxon>
        <taxon>Pseudomonadati</taxon>
        <taxon>Pseudomonadota</taxon>
        <taxon>Betaproteobacteria</taxon>
        <taxon>Burkholderiales</taxon>
        <taxon>Oxalobacteraceae</taxon>
        <taxon>Telluria group</taxon>
        <taxon>Massilia</taxon>
    </lineage>
</organism>
<dbReference type="InterPro" id="IPR014729">
    <property type="entry name" value="Rossmann-like_a/b/a_fold"/>
</dbReference>
<name>A0A2G8T873_9BURK</name>
<dbReference type="GO" id="GO:0004066">
    <property type="term" value="F:asparagine synthase (glutamine-hydrolyzing) activity"/>
    <property type="evidence" value="ECO:0007669"/>
    <property type="project" value="InterPro"/>
</dbReference>
<evidence type="ECO:0000259" key="1">
    <source>
        <dbReference type="Pfam" id="PF00733"/>
    </source>
</evidence>
<dbReference type="RefSeq" id="WP_099793567.1">
    <property type="nucleotide sequence ID" value="NZ_JBHLYV010000004.1"/>
</dbReference>
<comment type="caution">
    <text evidence="2">The sequence shown here is derived from an EMBL/GenBank/DDBJ whole genome shotgun (WGS) entry which is preliminary data.</text>
</comment>
<proteinExistence type="predicted"/>